<dbReference type="RefSeq" id="WP_012803163.1">
    <property type="nucleotide sequence ID" value="NC_013170.1"/>
</dbReference>
<sequence length="331" mass="36066">MDWPAFMATHPVMLAPMAGVTDPVMRKLCLEQGASLTFTEMVSAKGLSYENQRTEDLLTLSPDETQVGVQLFGHEPATMAHQAARVREMLGEALAVIDINMGCPARKIITKGDGSALMQQPDRAVHIVAAVVDAVDVPVTVKMRRGFALGCETAGDLARRVEQAGAAGVTVHGRFAQQLYRGTSCHATIRRVKEAVAIPVVGNGDVCCGADAVTLMRETACDAIMIARAAEGNPWVFADVAAALAGKPAPQPPSLRERVALARRHARELYRWEPRTLVRMRKQGSWYCKGQPGASQAREALNRCRSLAEFEAAFDEMDRRLDELEMREDAQ</sequence>
<dbReference type="KEGG" id="ccu:Ccur_07710"/>
<evidence type="ECO:0000259" key="15">
    <source>
        <dbReference type="Pfam" id="PF01207"/>
    </source>
</evidence>
<protein>
    <recommendedName>
        <fullName evidence="12">tRNA-dihydrouridine synthase</fullName>
        <ecNumber evidence="12">1.3.1.-</ecNumber>
    </recommendedName>
</protein>
<dbReference type="InterPro" id="IPR013785">
    <property type="entry name" value="Aldolase_TIM"/>
</dbReference>
<evidence type="ECO:0000256" key="8">
    <source>
        <dbReference type="ARBA" id="ARBA00022884"/>
    </source>
</evidence>
<feature type="binding site" evidence="14">
    <location>
        <position position="70"/>
    </location>
    <ligand>
        <name>FMN</name>
        <dbReference type="ChEBI" id="CHEBI:58210"/>
    </ligand>
</feature>
<dbReference type="PROSITE" id="PS01136">
    <property type="entry name" value="UPF0034"/>
    <property type="match status" value="1"/>
</dbReference>
<keyword evidence="4 12" id="KW-0285">Flavoprotein</keyword>
<dbReference type="PIRSF" id="PIRSF006621">
    <property type="entry name" value="Dus"/>
    <property type="match status" value="1"/>
</dbReference>
<evidence type="ECO:0000256" key="7">
    <source>
        <dbReference type="ARBA" id="ARBA00022857"/>
    </source>
</evidence>
<evidence type="ECO:0000256" key="13">
    <source>
        <dbReference type="PIRSR" id="PIRSR006621-1"/>
    </source>
</evidence>
<evidence type="ECO:0000256" key="5">
    <source>
        <dbReference type="ARBA" id="ARBA00022643"/>
    </source>
</evidence>
<feature type="binding site" evidence="14">
    <location>
        <position position="142"/>
    </location>
    <ligand>
        <name>FMN</name>
        <dbReference type="ChEBI" id="CHEBI:58210"/>
    </ligand>
</feature>
<reference evidence="16 17" key="1">
    <citation type="journal article" date="2009" name="Stand. Genomic Sci.">
        <title>Complete genome sequence of Cryptobacterium curtum type strain (12-3).</title>
        <authorList>
            <person name="Mavrommatis K."/>
            <person name="Pukall R."/>
            <person name="Rohde C."/>
            <person name="Chen F."/>
            <person name="Sims D."/>
            <person name="Brettin T."/>
            <person name="Kuske C."/>
            <person name="Detter J.C."/>
            <person name="Han C."/>
            <person name="Lapidus A."/>
            <person name="Copeland A."/>
            <person name="Glavina Del Rio T."/>
            <person name="Nolan M."/>
            <person name="Lucas S."/>
            <person name="Tice H."/>
            <person name="Cheng J.F."/>
            <person name="Bruce D."/>
            <person name="Goodwin L."/>
            <person name="Pitluck S."/>
            <person name="Ovchinnikova G."/>
            <person name="Pati A."/>
            <person name="Ivanova N."/>
            <person name="Chen A."/>
            <person name="Palaniappan K."/>
            <person name="Chain P."/>
            <person name="D'haeseleer P."/>
            <person name="Goker M."/>
            <person name="Bristow J."/>
            <person name="Eisen J.A."/>
            <person name="Markowitz V."/>
            <person name="Hugenholtz P."/>
            <person name="Rohde M."/>
            <person name="Klenk H.P."/>
            <person name="Kyrpides N.C."/>
        </authorList>
    </citation>
    <scope>NUCLEOTIDE SEQUENCE [LARGE SCALE GENOMIC DNA]</scope>
    <source>
        <strain evidence="17">ATCC 700683 / DSM 15641 / 12-3</strain>
    </source>
</reference>
<proteinExistence type="inferred from homology"/>
<evidence type="ECO:0000256" key="14">
    <source>
        <dbReference type="PIRSR" id="PIRSR006621-2"/>
    </source>
</evidence>
<comment type="similarity">
    <text evidence="12">Belongs to the dus family.</text>
</comment>
<dbReference type="Pfam" id="PF01207">
    <property type="entry name" value="Dus"/>
    <property type="match status" value="1"/>
</dbReference>
<dbReference type="InterPro" id="IPR024036">
    <property type="entry name" value="tRNA-dHydroUridine_Synthase_C"/>
</dbReference>
<comment type="catalytic activity">
    <reaction evidence="11">
        <text>a 5,6-dihydrouridine in tRNA + NAD(+) = a uridine in tRNA + NADH + H(+)</text>
        <dbReference type="Rhea" id="RHEA:54452"/>
        <dbReference type="Rhea" id="RHEA-COMP:13339"/>
        <dbReference type="Rhea" id="RHEA-COMP:13887"/>
        <dbReference type="ChEBI" id="CHEBI:15378"/>
        <dbReference type="ChEBI" id="CHEBI:57540"/>
        <dbReference type="ChEBI" id="CHEBI:57945"/>
        <dbReference type="ChEBI" id="CHEBI:65315"/>
        <dbReference type="ChEBI" id="CHEBI:74443"/>
    </reaction>
</comment>
<feature type="binding site" evidence="14">
    <location>
        <position position="172"/>
    </location>
    <ligand>
        <name>FMN</name>
        <dbReference type="ChEBI" id="CHEBI:58210"/>
    </ligand>
</feature>
<feature type="binding site" evidence="14">
    <location>
        <begin position="227"/>
        <end position="228"/>
    </location>
    <ligand>
        <name>FMN</name>
        <dbReference type="ChEBI" id="CHEBI:58210"/>
    </ligand>
</feature>
<comment type="cofactor">
    <cofactor evidence="1 12 14">
        <name>FMN</name>
        <dbReference type="ChEBI" id="CHEBI:58210"/>
    </cofactor>
</comment>
<keyword evidence="14" id="KW-0547">Nucleotide-binding</keyword>
<keyword evidence="17" id="KW-1185">Reference proteome</keyword>
<dbReference type="PANTHER" id="PTHR45846">
    <property type="entry name" value="TRNA-DIHYDROURIDINE(47) SYNTHASE [NAD(P)(+)]-LIKE"/>
    <property type="match status" value="1"/>
</dbReference>
<comment type="function">
    <text evidence="2 12">Catalyzes the synthesis of 5,6-dihydrouridine (D), a modified base found in the D-loop of most tRNAs, via the reduction of the C5-C6 double bond in target uridines.</text>
</comment>
<dbReference type="InterPro" id="IPR035587">
    <property type="entry name" value="DUS-like_FMN-bd"/>
</dbReference>
<evidence type="ECO:0000256" key="1">
    <source>
        <dbReference type="ARBA" id="ARBA00001917"/>
    </source>
</evidence>
<keyword evidence="8" id="KW-0694">RNA-binding</keyword>
<evidence type="ECO:0000256" key="3">
    <source>
        <dbReference type="ARBA" id="ARBA00022555"/>
    </source>
</evidence>
<evidence type="ECO:0000256" key="2">
    <source>
        <dbReference type="ARBA" id="ARBA00002790"/>
    </source>
</evidence>
<dbReference type="HOGENOM" id="CLU_013299_0_3_11"/>
<dbReference type="STRING" id="469378.Ccur_07710"/>
<keyword evidence="3" id="KW-0820">tRNA-binding</keyword>
<dbReference type="Gene3D" id="1.10.1200.80">
    <property type="entry name" value="Putative flavin oxidoreducatase, domain 2"/>
    <property type="match status" value="1"/>
</dbReference>
<comment type="catalytic activity">
    <reaction evidence="10">
        <text>a 5,6-dihydrouridine in tRNA + NADP(+) = a uridine in tRNA + NADPH + H(+)</text>
        <dbReference type="Rhea" id="RHEA:23624"/>
        <dbReference type="Rhea" id="RHEA-COMP:13339"/>
        <dbReference type="Rhea" id="RHEA-COMP:13887"/>
        <dbReference type="ChEBI" id="CHEBI:15378"/>
        <dbReference type="ChEBI" id="CHEBI:57783"/>
        <dbReference type="ChEBI" id="CHEBI:58349"/>
        <dbReference type="ChEBI" id="CHEBI:65315"/>
        <dbReference type="ChEBI" id="CHEBI:74443"/>
    </reaction>
</comment>
<dbReference type="EMBL" id="CP001682">
    <property type="protein sequence ID" value="ACU94475.1"/>
    <property type="molecule type" value="Genomic_DNA"/>
</dbReference>
<keyword evidence="6 12" id="KW-0819">tRNA processing</keyword>
<dbReference type="InterPro" id="IPR001269">
    <property type="entry name" value="DUS_fam"/>
</dbReference>
<dbReference type="EC" id="1.3.1.-" evidence="12"/>
<evidence type="ECO:0000313" key="17">
    <source>
        <dbReference type="Proteomes" id="UP000000954"/>
    </source>
</evidence>
<feature type="active site" description="Proton donor" evidence="13">
    <location>
        <position position="103"/>
    </location>
</feature>
<evidence type="ECO:0000256" key="12">
    <source>
        <dbReference type="PIRNR" id="PIRNR006621"/>
    </source>
</evidence>
<evidence type="ECO:0000256" key="6">
    <source>
        <dbReference type="ARBA" id="ARBA00022694"/>
    </source>
</evidence>
<evidence type="ECO:0000256" key="4">
    <source>
        <dbReference type="ARBA" id="ARBA00022630"/>
    </source>
</evidence>
<dbReference type="SUPFAM" id="SSF51395">
    <property type="entry name" value="FMN-linked oxidoreductases"/>
    <property type="match status" value="1"/>
</dbReference>
<accession>C7MNI5</accession>
<dbReference type="InterPro" id="IPR004652">
    <property type="entry name" value="DusB-like"/>
</dbReference>
<keyword evidence="5 12" id="KW-0288">FMN</keyword>
<name>C7MNI5_CRYCD</name>
<evidence type="ECO:0000256" key="10">
    <source>
        <dbReference type="ARBA" id="ARBA00048205"/>
    </source>
</evidence>
<dbReference type="GO" id="GO:0000049">
    <property type="term" value="F:tRNA binding"/>
    <property type="evidence" value="ECO:0007669"/>
    <property type="project" value="UniProtKB-KW"/>
</dbReference>
<dbReference type="GO" id="GO:0017150">
    <property type="term" value="F:tRNA dihydrouridine synthase activity"/>
    <property type="evidence" value="ECO:0007669"/>
    <property type="project" value="InterPro"/>
</dbReference>
<dbReference type="Gene3D" id="3.20.20.70">
    <property type="entry name" value="Aldolase class I"/>
    <property type="match status" value="1"/>
</dbReference>
<dbReference type="CDD" id="cd02801">
    <property type="entry name" value="DUS_like_FMN"/>
    <property type="match status" value="1"/>
</dbReference>
<evidence type="ECO:0000256" key="9">
    <source>
        <dbReference type="ARBA" id="ARBA00023002"/>
    </source>
</evidence>
<dbReference type="GO" id="GO:0050660">
    <property type="term" value="F:flavin adenine dinucleotide binding"/>
    <property type="evidence" value="ECO:0007669"/>
    <property type="project" value="InterPro"/>
</dbReference>
<keyword evidence="9 12" id="KW-0560">Oxidoreductase</keyword>
<dbReference type="AlphaFoldDB" id="C7MNI5"/>
<organism evidence="16 17">
    <name type="scientific">Cryptobacterium curtum (strain ATCC 700683 / DSM 15641 / CCUG 43107 / 12-3)</name>
    <dbReference type="NCBI Taxonomy" id="469378"/>
    <lineage>
        <taxon>Bacteria</taxon>
        <taxon>Bacillati</taxon>
        <taxon>Actinomycetota</taxon>
        <taxon>Coriobacteriia</taxon>
        <taxon>Eggerthellales</taxon>
        <taxon>Eggerthellaceae</taxon>
        <taxon>Cryptobacterium</taxon>
    </lineage>
</organism>
<keyword evidence="7" id="KW-0521">NADP</keyword>
<evidence type="ECO:0000313" key="16">
    <source>
        <dbReference type="EMBL" id="ACU94475.1"/>
    </source>
</evidence>
<dbReference type="Proteomes" id="UP000000954">
    <property type="component" value="Chromosome"/>
</dbReference>
<dbReference type="PANTHER" id="PTHR45846:SF1">
    <property type="entry name" value="TRNA-DIHYDROURIDINE(47) SYNTHASE [NAD(P)(+)]-LIKE"/>
    <property type="match status" value="1"/>
</dbReference>
<gene>
    <name evidence="16" type="ordered locus">Ccur_07710</name>
</gene>
<feature type="domain" description="DUS-like FMN-binding" evidence="15">
    <location>
        <begin position="13"/>
        <end position="315"/>
    </location>
</feature>
<feature type="binding site" evidence="14">
    <location>
        <begin position="16"/>
        <end position="18"/>
    </location>
    <ligand>
        <name>FMN</name>
        <dbReference type="ChEBI" id="CHEBI:58210"/>
    </ligand>
</feature>
<dbReference type="eggNOG" id="COG0042">
    <property type="taxonomic scope" value="Bacteria"/>
</dbReference>
<evidence type="ECO:0000256" key="11">
    <source>
        <dbReference type="ARBA" id="ARBA00048802"/>
    </source>
</evidence>
<dbReference type="NCBIfam" id="TIGR00737">
    <property type="entry name" value="nifR3_yhdG"/>
    <property type="match status" value="1"/>
</dbReference>
<dbReference type="InterPro" id="IPR018517">
    <property type="entry name" value="tRNA_hU_synthase_CS"/>
</dbReference>